<protein>
    <recommendedName>
        <fullName evidence="2">Nephrocystin 3-like N-terminal domain-containing protein</fullName>
    </recommendedName>
</protein>
<sequence length="88" mass="9822">MSAHMFREAHNFTITGGQFTVISSDESTKIHDWLKAPDCSANYVAATDKKTPQTGQWILGHPEFQKWKAHPGILWIQGRAGSGKTVLR</sequence>
<evidence type="ECO:0000313" key="3">
    <source>
        <dbReference type="EMBL" id="KIK56005.1"/>
    </source>
</evidence>
<reference evidence="3 4" key="1">
    <citation type="submission" date="2014-04" db="EMBL/GenBank/DDBJ databases">
        <title>Evolutionary Origins and Diversification of the Mycorrhizal Mutualists.</title>
        <authorList>
            <consortium name="DOE Joint Genome Institute"/>
            <consortium name="Mycorrhizal Genomics Consortium"/>
            <person name="Kohler A."/>
            <person name="Kuo A."/>
            <person name="Nagy L.G."/>
            <person name="Floudas D."/>
            <person name="Copeland A."/>
            <person name="Barry K.W."/>
            <person name="Cichocki N."/>
            <person name="Veneault-Fourrey C."/>
            <person name="LaButti K."/>
            <person name="Lindquist E.A."/>
            <person name="Lipzen A."/>
            <person name="Lundell T."/>
            <person name="Morin E."/>
            <person name="Murat C."/>
            <person name="Riley R."/>
            <person name="Ohm R."/>
            <person name="Sun H."/>
            <person name="Tunlid A."/>
            <person name="Henrissat B."/>
            <person name="Grigoriev I.V."/>
            <person name="Hibbett D.S."/>
            <person name="Martin F."/>
        </authorList>
    </citation>
    <scope>NUCLEOTIDE SEQUENCE [LARGE SCALE GENOMIC DNA]</scope>
    <source>
        <strain evidence="3 4">FD-317 M1</strain>
    </source>
</reference>
<keyword evidence="1" id="KW-0677">Repeat</keyword>
<gene>
    <name evidence="3" type="ORF">GYMLUDRAFT_829497</name>
</gene>
<evidence type="ECO:0000256" key="1">
    <source>
        <dbReference type="ARBA" id="ARBA00022737"/>
    </source>
</evidence>
<dbReference type="HOGENOM" id="CLU_129974_1_0_1"/>
<name>A0A0D0AZ59_9AGAR</name>
<dbReference type="InterPro" id="IPR056884">
    <property type="entry name" value="NPHP3-like_N"/>
</dbReference>
<dbReference type="OrthoDB" id="448455at2759"/>
<organism evidence="3 4">
    <name type="scientific">Collybiopsis luxurians FD-317 M1</name>
    <dbReference type="NCBI Taxonomy" id="944289"/>
    <lineage>
        <taxon>Eukaryota</taxon>
        <taxon>Fungi</taxon>
        <taxon>Dikarya</taxon>
        <taxon>Basidiomycota</taxon>
        <taxon>Agaricomycotina</taxon>
        <taxon>Agaricomycetes</taxon>
        <taxon>Agaricomycetidae</taxon>
        <taxon>Agaricales</taxon>
        <taxon>Marasmiineae</taxon>
        <taxon>Omphalotaceae</taxon>
        <taxon>Collybiopsis</taxon>
        <taxon>Collybiopsis luxurians</taxon>
    </lineage>
</organism>
<dbReference type="PANTHER" id="PTHR10039:SF16">
    <property type="entry name" value="GPI INOSITOL-DEACYLASE"/>
    <property type="match status" value="1"/>
</dbReference>
<feature type="domain" description="Nephrocystin 3-like N-terminal" evidence="2">
    <location>
        <begin position="53"/>
        <end position="87"/>
    </location>
</feature>
<dbReference type="AlphaFoldDB" id="A0A0D0AZ59"/>
<dbReference type="EMBL" id="KN834801">
    <property type="protein sequence ID" value="KIK56005.1"/>
    <property type="molecule type" value="Genomic_DNA"/>
</dbReference>
<keyword evidence="4" id="KW-1185">Reference proteome</keyword>
<accession>A0A0D0AZ59</accession>
<evidence type="ECO:0000259" key="2">
    <source>
        <dbReference type="Pfam" id="PF24883"/>
    </source>
</evidence>
<evidence type="ECO:0000313" key="4">
    <source>
        <dbReference type="Proteomes" id="UP000053593"/>
    </source>
</evidence>
<proteinExistence type="predicted"/>
<dbReference type="Proteomes" id="UP000053593">
    <property type="component" value="Unassembled WGS sequence"/>
</dbReference>
<dbReference type="PANTHER" id="PTHR10039">
    <property type="entry name" value="AMELOGENIN"/>
    <property type="match status" value="1"/>
</dbReference>
<dbReference type="Pfam" id="PF24883">
    <property type="entry name" value="NPHP3_N"/>
    <property type="match status" value="1"/>
</dbReference>